<sequence length="100" mass="11324">MSRISGGAFVCLLSKEWNCGRFSCDVLIPTEVTVHHLFIVEDKLTTCLLKLYDPTIEHSFMKWLVVDDRLCNIEITDTTGEGHFVLTLFASGTFLILSNR</sequence>
<organism evidence="1 2">
    <name type="scientific">Gymnopilus dilepis</name>
    <dbReference type="NCBI Taxonomy" id="231916"/>
    <lineage>
        <taxon>Eukaryota</taxon>
        <taxon>Fungi</taxon>
        <taxon>Dikarya</taxon>
        <taxon>Basidiomycota</taxon>
        <taxon>Agaricomycotina</taxon>
        <taxon>Agaricomycetes</taxon>
        <taxon>Agaricomycetidae</taxon>
        <taxon>Agaricales</taxon>
        <taxon>Agaricineae</taxon>
        <taxon>Hymenogastraceae</taxon>
        <taxon>Gymnopilus</taxon>
    </lineage>
</organism>
<accession>A0A409WB41</accession>
<reference evidence="1 2" key="1">
    <citation type="journal article" date="2018" name="Evol. Lett.">
        <title>Horizontal gene cluster transfer increased hallucinogenic mushroom diversity.</title>
        <authorList>
            <person name="Reynolds H.T."/>
            <person name="Vijayakumar V."/>
            <person name="Gluck-Thaler E."/>
            <person name="Korotkin H.B."/>
            <person name="Matheny P.B."/>
            <person name="Slot J.C."/>
        </authorList>
    </citation>
    <scope>NUCLEOTIDE SEQUENCE [LARGE SCALE GENOMIC DNA]</scope>
    <source>
        <strain evidence="1 2">SRW20</strain>
    </source>
</reference>
<protein>
    <submittedName>
        <fullName evidence="1">Uncharacterized protein</fullName>
    </submittedName>
</protein>
<gene>
    <name evidence="1" type="ORF">CVT26_000977</name>
</gene>
<dbReference type="AlphaFoldDB" id="A0A409WB41"/>
<dbReference type="EMBL" id="NHYE01005232">
    <property type="protein sequence ID" value="PPQ75737.1"/>
    <property type="molecule type" value="Genomic_DNA"/>
</dbReference>
<proteinExistence type="predicted"/>
<evidence type="ECO:0000313" key="2">
    <source>
        <dbReference type="Proteomes" id="UP000284706"/>
    </source>
</evidence>
<dbReference type="Proteomes" id="UP000284706">
    <property type="component" value="Unassembled WGS sequence"/>
</dbReference>
<keyword evidence="2" id="KW-1185">Reference proteome</keyword>
<dbReference type="InParanoid" id="A0A409WB41"/>
<comment type="caution">
    <text evidence="1">The sequence shown here is derived from an EMBL/GenBank/DDBJ whole genome shotgun (WGS) entry which is preliminary data.</text>
</comment>
<evidence type="ECO:0000313" key="1">
    <source>
        <dbReference type="EMBL" id="PPQ75737.1"/>
    </source>
</evidence>
<dbReference type="OrthoDB" id="5976022at2759"/>
<name>A0A409WB41_9AGAR</name>